<dbReference type="Pfam" id="PF01595">
    <property type="entry name" value="CNNM"/>
    <property type="match status" value="1"/>
</dbReference>
<evidence type="ECO:0000256" key="8">
    <source>
        <dbReference type="PROSITE-ProRule" id="PRU00703"/>
    </source>
</evidence>
<dbReference type="InterPro" id="IPR005170">
    <property type="entry name" value="Transptr-assoc_dom"/>
</dbReference>
<dbReference type="Proteomes" id="UP000262583">
    <property type="component" value="Chromosome"/>
</dbReference>
<gene>
    <name evidence="14" type="ORF">BRCON_2732</name>
</gene>
<dbReference type="SMART" id="SM01091">
    <property type="entry name" value="CorC_HlyC"/>
    <property type="match status" value="1"/>
</dbReference>
<evidence type="ECO:0000313" key="15">
    <source>
        <dbReference type="Proteomes" id="UP000262583"/>
    </source>
</evidence>
<accession>A0A2Z4Y895</accession>
<evidence type="ECO:0000256" key="7">
    <source>
        <dbReference type="ARBA" id="ARBA00023136"/>
    </source>
</evidence>
<comment type="subcellular location">
    <subcellularLocation>
        <location evidence="1">Cell membrane</location>
        <topology evidence="1">Multi-pass membrane protein</topology>
    </subcellularLocation>
</comment>
<dbReference type="PROSITE" id="PS51371">
    <property type="entry name" value="CBS"/>
    <property type="match status" value="1"/>
</dbReference>
<keyword evidence="2" id="KW-1003">Cell membrane</keyword>
<feature type="transmembrane region" description="Helical" evidence="11">
    <location>
        <begin position="12"/>
        <end position="32"/>
    </location>
</feature>
<organism evidence="14 15">
    <name type="scientific">Sumerlaea chitinivorans</name>
    <dbReference type="NCBI Taxonomy" id="2250252"/>
    <lineage>
        <taxon>Bacteria</taxon>
        <taxon>Candidatus Sumerlaeota</taxon>
        <taxon>Candidatus Sumerlaeia</taxon>
        <taxon>Candidatus Sumerlaeales</taxon>
        <taxon>Candidatus Sumerlaeaceae</taxon>
        <taxon>Candidatus Sumerlaea</taxon>
    </lineage>
</organism>
<keyword evidence="7 9" id="KW-0472">Membrane</keyword>
<keyword evidence="6 8" id="KW-0129">CBS domain</keyword>
<feature type="transmembrane region" description="Helical" evidence="11">
    <location>
        <begin position="105"/>
        <end position="125"/>
    </location>
</feature>
<dbReference type="Gene3D" id="3.10.580.10">
    <property type="entry name" value="CBS-domain"/>
    <property type="match status" value="1"/>
</dbReference>
<keyword evidence="4" id="KW-0677">Repeat</keyword>
<reference evidence="14 15" key="1">
    <citation type="submission" date="2018-05" db="EMBL/GenBank/DDBJ databases">
        <title>A metagenomic window into the 2 km-deep terrestrial subsurface aquifer revealed taxonomically and functionally diverse microbial community comprising novel uncultured bacterial lineages.</title>
        <authorList>
            <person name="Kadnikov V.V."/>
            <person name="Mardanov A.V."/>
            <person name="Beletsky A.V."/>
            <person name="Banks D."/>
            <person name="Pimenov N.V."/>
            <person name="Frank Y.A."/>
            <person name="Karnachuk O.V."/>
            <person name="Ravin N.V."/>
        </authorList>
    </citation>
    <scope>NUCLEOTIDE SEQUENCE [LARGE SCALE GENOMIC DNA]</scope>
    <source>
        <strain evidence="14">BY</strain>
    </source>
</reference>
<dbReference type="SUPFAM" id="SSF56176">
    <property type="entry name" value="FAD-binding/transporter-associated domain-like"/>
    <property type="match status" value="1"/>
</dbReference>
<dbReference type="Gene3D" id="3.30.465.10">
    <property type="match status" value="1"/>
</dbReference>
<evidence type="ECO:0000256" key="6">
    <source>
        <dbReference type="ARBA" id="ARBA00023122"/>
    </source>
</evidence>
<dbReference type="InterPro" id="IPR036318">
    <property type="entry name" value="FAD-bd_PCMH-like_sf"/>
</dbReference>
<evidence type="ECO:0000256" key="2">
    <source>
        <dbReference type="ARBA" id="ARBA00022475"/>
    </source>
</evidence>
<evidence type="ECO:0000256" key="11">
    <source>
        <dbReference type="SAM" id="Phobius"/>
    </source>
</evidence>
<dbReference type="InterPro" id="IPR000644">
    <property type="entry name" value="CBS_dom"/>
</dbReference>
<name>A0A2Z4Y895_SUMC1</name>
<feature type="domain" description="CBS" evidence="12">
    <location>
        <begin position="320"/>
        <end position="377"/>
    </location>
</feature>
<evidence type="ECO:0000256" key="4">
    <source>
        <dbReference type="ARBA" id="ARBA00022737"/>
    </source>
</evidence>
<dbReference type="InterPro" id="IPR046342">
    <property type="entry name" value="CBS_dom_sf"/>
</dbReference>
<feature type="region of interest" description="Disordered" evidence="10">
    <location>
        <begin position="458"/>
        <end position="485"/>
    </location>
</feature>
<feature type="transmembrane region" description="Helical" evidence="11">
    <location>
        <begin position="145"/>
        <end position="163"/>
    </location>
</feature>
<dbReference type="Pfam" id="PF03471">
    <property type="entry name" value="CorC_HlyC"/>
    <property type="match status" value="1"/>
</dbReference>
<feature type="transmembrane region" description="Helical" evidence="11">
    <location>
        <begin position="62"/>
        <end position="81"/>
    </location>
</feature>
<evidence type="ECO:0000313" key="14">
    <source>
        <dbReference type="EMBL" id="AXA37474.1"/>
    </source>
</evidence>
<dbReference type="AlphaFoldDB" id="A0A2Z4Y895"/>
<evidence type="ECO:0000256" key="1">
    <source>
        <dbReference type="ARBA" id="ARBA00004651"/>
    </source>
</evidence>
<evidence type="ECO:0000259" key="13">
    <source>
        <dbReference type="PROSITE" id="PS51846"/>
    </source>
</evidence>
<dbReference type="PANTHER" id="PTHR43099">
    <property type="entry name" value="UPF0053 PROTEIN YRKA"/>
    <property type="match status" value="1"/>
</dbReference>
<sequence length="485" mass="54306">MEEFLSTIGRLVAVIFLLLLNGFFVAAEFAIVRVRGTTVEKLLKRGSRRAKILDHLVKHLDAYLSACQLGVTIASILLGWVGEETMRRIFVEPVFRAFSIHNETAMRWTSFFFGTGLVVYLHVVVGELAPKSLAIRKAEPTAMWIAYPLYFFDLVFKPAIALLNRSSDALLRIFGIQPVSGEEMVHTLEELRMLVAASERSGVLPTEKHDLLENVFELSSRTVRQIMVPRTEVAFFNIQKPLAYNLMIAEQTAHSRYPLVDGDLDHVLGIVHMKDLFWQMKDLEAIAAGQGEPEYRNPMIAGGDLEANPPASGAEFLKHIARETFFVPETMRIDALLREFQQRRLHMAIVVDEYGGTAGLVTFENVIEAIVGQIQDEFDQEAPRIREIGEREYLVDGVTLLDEVNDALGTSFTSEEVDTIGGLLLNALGRMPKAGDSVTIDGVELIVSEMRQHRIHRVHVKLPPPETPETDQEETPENAEGSGEE</sequence>
<dbReference type="PROSITE" id="PS51846">
    <property type="entry name" value="CNNM"/>
    <property type="match status" value="1"/>
</dbReference>
<evidence type="ECO:0000256" key="5">
    <source>
        <dbReference type="ARBA" id="ARBA00022989"/>
    </source>
</evidence>
<evidence type="ECO:0000256" key="10">
    <source>
        <dbReference type="SAM" id="MobiDB-lite"/>
    </source>
</evidence>
<evidence type="ECO:0000256" key="3">
    <source>
        <dbReference type="ARBA" id="ARBA00022692"/>
    </source>
</evidence>
<evidence type="ECO:0000259" key="12">
    <source>
        <dbReference type="PROSITE" id="PS51371"/>
    </source>
</evidence>
<feature type="domain" description="CNNM transmembrane" evidence="13">
    <location>
        <begin position="3"/>
        <end position="208"/>
    </location>
</feature>
<dbReference type="FunFam" id="3.10.580.10:FF:000002">
    <property type="entry name" value="Magnesium/cobalt efflux protein CorC"/>
    <property type="match status" value="1"/>
</dbReference>
<keyword evidence="5 9" id="KW-1133">Transmembrane helix</keyword>
<feature type="compositionally biased region" description="Acidic residues" evidence="10">
    <location>
        <begin position="468"/>
        <end position="485"/>
    </location>
</feature>
<dbReference type="SUPFAM" id="SSF54631">
    <property type="entry name" value="CBS-domain pair"/>
    <property type="match status" value="1"/>
</dbReference>
<dbReference type="Pfam" id="PF00571">
    <property type="entry name" value="CBS"/>
    <property type="match status" value="1"/>
</dbReference>
<dbReference type="InterPro" id="IPR044751">
    <property type="entry name" value="Ion_transp-like_CBS"/>
</dbReference>
<proteinExistence type="predicted"/>
<dbReference type="InterPro" id="IPR002550">
    <property type="entry name" value="CNNM"/>
</dbReference>
<dbReference type="GO" id="GO:0050660">
    <property type="term" value="F:flavin adenine dinucleotide binding"/>
    <property type="evidence" value="ECO:0007669"/>
    <property type="project" value="InterPro"/>
</dbReference>
<dbReference type="CDD" id="cd04590">
    <property type="entry name" value="CBS_pair_CorC_HlyC_assoc"/>
    <property type="match status" value="1"/>
</dbReference>
<dbReference type="InterPro" id="IPR016169">
    <property type="entry name" value="FAD-bd_PCMH_sub2"/>
</dbReference>
<keyword evidence="3 9" id="KW-0812">Transmembrane</keyword>
<evidence type="ECO:0000256" key="9">
    <source>
        <dbReference type="PROSITE-ProRule" id="PRU01193"/>
    </source>
</evidence>
<protein>
    <submittedName>
        <fullName evidence="14">Magnesium and cobalt efflux protein CorC</fullName>
    </submittedName>
</protein>
<dbReference type="KEGG" id="schv:BRCON_2732"/>
<dbReference type="GO" id="GO:0005886">
    <property type="term" value="C:plasma membrane"/>
    <property type="evidence" value="ECO:0007669"/>
    <property type="project" value="UniProtKB-SubCell"/>
</dbReference>
<dbReference type="PANTHER" id="PTHR43099:SF5">
    <property type="entry name" value="HLYC_CORC FAMILY TRANSPORTER"/>
    <property type="match status" value="1"/>
</dbReference>
<dbReference type="InterPro" id="IPR051676">
    <property type="entry name" value="UPF0053_domain"/>
</dbReference>
<dbReference type="EMBL" id="CP030759">
    <property type="protein sequence ID" value="AXA37474.1"/>
    <property type="molecule type" value="Genomic_DNA"/>
</dbReference>